<evidence type="ECO:0000256" key="1">
    <source>
        <dbReference type="ARBA" id="ARBA00009238"/>
    </source>
</evidence>
<keyword evidence="2" id="KW-0677">Repeat</keyword>
<evidence type="ECO:0000313" key="4">
    <source>
        <dbReference type="EMBL" id="RWS25249.1"/>
    </source>
</evidence>
<dbReference type="PANTHER" id="PTHR38537">
    <property type="entry name" value="JITTERBUG, ISOFORM N"/>
    <property type="match status" value="1"/>
</dbReference>
<dbReference type="PANTHER" id="PTHR38537:SF8">
    <property type="entry name" value="FILAMIN-A"/>
    <property type="match status" value="1"/>
</dbReference>
<dbReference type="SMART" id="SM00557">
    <property type="entry name" value="IG_FLMN"/>
    <property type="match status" value="1"/>
</dbReference>
<evidence type="ECO:0000256" key="2">
    <source>
        <dbReference type="ARBA" id="ARBA00022737"/>
    </source>
</evidence>
<dbReference type="Gene3D" id="2.60.40.10">
    <property type="entry name" value="Immunoglobulins"/>
    <property type="match status" value="2"/>
</dbReference>
<reference evidence="4 5" key="1">
    <citation type="journal article" date="2018" name="Gigascience">
        <title>Genomes of trombidid mites reveal novel predicted allergens and laterally-transferred genes associated with secondary metabolism.</title>
        <authorList>
            <person name="Dong X."/>
            <person name="Chaisiri K."/>
            <person name="Xia D."/>
            <person name="Armstrong S.D."/>
            <person name="Fang Y."/>
            <person name="Donnelly M.J."/>
            <person name="Kadowaki T."/>
            <person name="McGarry J.W."/>
            <person name="Darby A.C."/>
            <person name="Makepeace B.L."/>
        </authorList>
    </citation>
    <scope>NUCLEOTIDE SEQUENCE [LARGE SCALE GENOMIC DNA]</scope>
    <source>
        <strain evidence="4">UoL-UT</strain>
    </source>
</reference>
<feature type="non-terminal residue" evidence="4">
    <location>
        <position position="1"/>
    </location>
</feature>
<comment type="caution">
    <text evidence="4">The sequence shown here is derived from an EMBL/GenBank/DDBJ whole genome shotgun (WGS) entry which is preliminary data.</text>
</comment>
<name>A0A443SCJ6_9ACAR</name>
<comment type="similarity">
    <text evidence="1">Belongs to the filamin family.</text>
</comment>
<dbReference type="GO" id="GO:0051015">
    <property type="term" value="F:actin filament binding"/>
    <property type="evidence" value="ECO:0007669"/>
    <property type="project" value="InterPro"/>
</dbReference>
<dbReference type="EMBL" id="NCKV01003913">
    <property type="protein sequence ID" value="RWS25249.1"/>
    <property type="molecule type" value="Genomic_DNA"/>
</dbReference>
<gene>
    <name evidence="4" type="ORF">B4U80_10961</name>
</gene>
<sequence length="125" mass="13545">PGSYKIYVRYEDKEITGSPFLCKVTGGEELAKQQVAKIKCSGNALKEGKANLTNEIVVDTKESGIIGGLSVSMEGPAKPEINFKNSNGGVLILQYKPSVPGQYKLHLKFQEIHVPGSPFPIRVAK</sequence>
<dbReference type="OrthoDB" id="5334309at2759"/>
<accession>A0A443SCJ6</accession>
<evidence type="ECO:0000256" key="3">
    <source>
        <dbReference type="PROSITE-ProRule" id="PRU00087"/>
    </source>
</evidence>
<evidence type="ECO:0000313" key="5">
    <source>
        <dbReference type="Proteomes" id="UP000288716"/>
    </source>
</evidence>
<dbReference type="STRING" id="299467.A0A443SCJ6"/>
<organism evidence="4 5">
    <name type="scientific">Leptotrombidium deliense</name>
    <dbReference type="NCBI Taxonomy" id="299467"/>
    <lineage>
        <taxon>Eukaryota</taxon>
        <taxon>Metazoa</taxon>
        <taxon>Ecdysozoa</taxon>
        <taxon>Arthropoda</taxon>
        <taxon>Chelicerata</taxon>
        <taxon>Arachnida</taxon>
        <taxon>Acari</taxon>
        <taxon>Acariformes</taxon>
        <taxon>Trombidiformes</taxon>
        <taxon>Prostigmata</taxon>
        <taxon>Anystina</taxon>
        <taxon>Parasitengona</taxon>
        <taxon>Trombiculoidea</taxon>
        <taxon>Trombiculidae</taxon>
        <taxon>Leptotrombidium</taxon>
    </lineage>
</organism>
<dbReference type="VEuPathDB" id="VectorBase:LDEU006791"/>
<dbReference type="SUPFAM" id="SSF81296">
    <property type="entry name" value="E set domains"/>
    <property type="match status" value="2"/>
</dbReference>
<dbReference type="GO" id="GO:0030036">
    <property type="term" value="P:actin cytoskeleton organization"/>
    <property type="evidence" value="ECO:0007669"/>
    <property type="project" value="InterPro"/>
</dbReference>
<dbReference type="AlphaFoldDB" id="A0A443SCJ6"/>
<dbReference type="Proteomes" id="UP000288716">
    <property type="component" value="Unassembled WGS sequence"/>
</dbReference>
<protein>
    <submittedName>
        <fullName evidence="4">Cheerio / Filamin-A/C-like protein</fullName>
    </submittedName>
</protein>
<feature type="repeat" description="Filamin" evidence="3">
    <location>
        <begin position="30"/>
        <end position="123"/>
    </location>
</feature>
<dbReference type="InterPro" id="IPR044801">
    <property type="entry name" value="Filamin"/>
</dbReference>
<dbReference type="InterPro" id="IPR001298">
    <property type="entry name" value="Filamin/ABP280_rpt"/>
</dbReference>
<dbReference type="InterPro" id="IPR014756">
    <property type="entry name" value="Ig_E-set"/>
</dbReference>
<dbReference type="InterPro" id="IPR017868">
    <property type="entry name" value="Filamin/ABP280_repeat-like"/>
</dbReference>
<dbReference type="Pfam" id="PF00630">
    <property type="entry name" value="Filamin"/>
    <property type="match status" value="1"/>
</dbReference>
<proteinExistence type="inferred from homology"/>
<keyword evidence="5" id="KW-1185">Reference proteome</keyword>
<dbReference type="PROSITE" id="PS50194">
    <property type="entry name" value="FILAMIN_REPEAT"/>
    <property type="match status" value="2"/>
</dbReference>
<feature type="repeat" description="Filamin" evidence="3">
    <location>
        <begin position="1"/>
        <end position="24"/>
    </location>
</feature>
<dbReference type="InterPro" id="IPR013783">
    <property type="entry name" value="Ig-like_fold"/>
</dbReference>